<dbReference type="PANTHER" id="PTHR38115">
    <property type="entry name" value="LIPOCALIN-LIKE DOMAIN-CONTAINING PROTEIN"/>
    <property type="match status" value="1"/>
</dbReference>
<organism evidence="2 3">
    <name type="scientific">Cyphellophora europaea (strain CBS 101466)</name>
    <name type="common">Phialophora europaea</name>
    <dbReference type="NCBI Taxonomy" id="1220924"/>
    <lineage>
        <taxon>Eukaryota</taxon>
        <taxon>Fungi</taxon>
        <taxon>Dikarya</taxon>
        <taxon>Ascomycota</taxon>
        <taxon>Pezizomycotina</taxon>
        <taxon>Eurotiomycetes</taxon>
        <taxon>Chaetothyriomycetidae</taxon>
        <taxon>Chaetothyriales</taxon>
        <taxon>Cyphellophoraceae</taxon>
        <taxon>Cyphellophora</taxon>
    </lineage>
</organism>
<keyword evidence="3" id="KW-1185">Reference proteome</keyword>
<evidence type="ECO:0000256" key="1">
    <source>
        <dbReference type="SAM" id="MobiDB-lite"/>
    </source>
</evidence>
<proteinExistence type="predicted"/>
<dbReference type="GeneID" id="19967413"/>
<gene>
    <name evidence="2" type="ORF">HMPREF1541_00074</name>
</gene>
<dbReference type="Proteomes" id="UP000030752">
    <property type="component" value="Unassembled WGS sequence"/>
</dbReference>
<dbReference type="PANTHER" id="PTHR38115:SF1">
    <property type="entry name" value="LIPOCALIN-LIKE DOMAIN-CONTAINING PROTEIN"/>
    <property type="match status" value="1"/>
</dbReference>
<accession>W2SD17</accession>
<sequence length="216" mass="24349">MASPREISCTNLTGKFSMNKSLGDDLDAMLALQGISWFLRKIIGATTPAITVKEYKDDQGKWHIDILSVASGLSSQQENRTLDWTERDHKDRIFGNMRGKSRMFKTGDFQMEGPGGEDDAAFLRAERLKDGSPSKFVDDEHVQSWVVNQDAGYGWTAEQVWGFEEIDGKRYHTRRVVARKDDKVERLRLVYNYTGPVDGKAEADADEDDGLAYGES</sequence>
<dbReference type="AlphaFoldDB" id="W2SD17"/>
<name>W2SD17_CYPE1</name>
<protein>
    <submittedName>
        <fullName evidence="2">Uncharacterized protein</fullName>
    </submittedName>
</protein>
<reference evidence="2 3" key="1">
    <citation type="submission" date="2013-03" db="EMBL/GenBank/DDBJ databases">
        <title>The Genome Sequence of Phialophora europaea CBS 101466.</title>
        <authorList>
            <consortium name="The Broad Institute Genomics Platform"/>
            <person name="Cuomo C."/>
            <person name="de Hoog S."/>
            <person name="Gorbushina A."/>
            <person name="Walker B."/>
            <person name="Young S.K."/>
            <person name="Zeng Q."/>
            <person name="Gargeya S."/>
            <person name="Fitzgerald M."/>
            <person name="Haas B."/>
            <person name="Abouelleil A."/>
            <person name="Allen A.W."/>
            <person name="Alvarado L."/>
            <person name="Arachchi H.M."/>
            <person name="Berlin A.M."/>
            <person name="Chapman S.B."/>
            <person name="Gainer-Dewar J."/>
            <person name="Goldberg J."/>
            <person name="Griggs A."/>
            <person name="Gujja S."/>
            <person name="Hansen M."/>
            <person name="Howarth C."/>
            <person name="Imamovic A."/>
            <person name="Ireland A."/>
            <person name="Larimer J."/>
            <person name="McCowan C."/>
            <person name="Murphy C."/>
            <person name="Pearson M."/>
            <person name="Poon T.W."/>
            <person name="Priest M."/>
            <person name="Roberts A."/>
            <person name="Saif S."/>
            <person name="Shea T."/>
            <person name="Sisk P."/>
            <person name="Sykes S."/>
            <person name="Wortman J."/>
            <person name="Nusbaum C."/>
            <person name="Birren B."/>
        </authorList>
    </citation>
    <scope>NUCLEOTIDE SEQUENCE [LARGE SCALE GENOMIC DNA]</scope>
    <source>
        <strain evidence="2 3">CBS 101466</strain>
    </source>
</reference>
<dbReference type="VEuPathDB" id="FungiDB:HMPREF1541_00074"/>
<dbReference type="OrthoDB" id="425354at2759"/>
<dbReference type="InterPro" id="IPR053037">
    <property type="entry name" value="Pericyclase_pydY-like"/>
</dbReference>
<evidence type="ECO:0000313" key="3">
    <source>
        <dbReference type="Proteomes" id="UP000030752"/>
    </source>
</evidence>
<evidence type="ECO:0000313" key="2">
    <source>
        <dbReference type="EMBL" id="ETN45893.1"/>
    </source>
</evidence>
<dbReference type="InParanoid" id="W2SD17"/>
<dbReference type="eggNOG" id="ENOG502S22D">
    <property type="taxonomic scope" value="Eukaryota"/>
</dbReference>
<dbReference type="EMBL" id="KB822711">
    <property type="protein sequence ID" value="ETN45893.1"/>
    <property type="molecule type" value="Genomic_DNA"/>
</dbReference>
<dbReference type="Gene3D" id="2.40.128.20">
    <property type="match status" value="1"/>
</dbReference>
<dbReference type="HOGENOM" id="CLU_088979_2_0_1"/>
<dbReference type="InterPro" id="IPR012674">
    <property type="entry name" value="Calycin"/>
</dbReference>
<feature type="region of interest" description="Disordered" evidence="1">
    <location>
        <begin position="196"/>
        <end position="216"/>
    </location>
</feature>
<dbReference type="RefSeq" id="XP_008710605.1">
    <property type="nucleotide sequence ID" value="XM_008712383.1"/>
</dbReference>